<reference evidence="2 3" key="1">
    <citation type="submission" date="2016-10" db="EMBL/GenBank/DDBJ databases">
        <title>Lutibacter sp. LPB0138, isolated from marine gastropod.</title>
        <authorList>
            <person name="Kim E."/>
            <person name="Yi H."/>
        </authorList>
    </citation>
    <scope>NUCLEOTIDE SEQUENCE [LARGE SCALE GENOMIC DNA]</scope>
    <source>
        <strain evidence="2 3">LPB0138</strain>
    </source>
</reference>
<dbReference type="EMBL" id="CP017478">
    <property type="protein sequence ID" value="AOW19898.1"/>
    <property type="molecule type" value="Genomic_DNA"/>
</dbReference>
<dbReference type="InterPro" id="IPR029058">
    <property type="entry name" value="AB_hydrolase_fold"/>
</dbReference>
<dbReference type="InterPro" id="IPR017208">
    <property type="entry name" value="UCP037442_abhydr"/>
</dbReference>
<evidence type="ECO:0000259" key="1">
    <source>
        <dbReference type="Pfam" id="PF00561"/>
    </source>
</evidence>
<evidence type="ECO:0000313" key="2">
    <source>
        <dbReference type="EMBL" id="AOW19898.1"/>
    </source>
</evidence>
<dbReference type="PIRSF" id="PIRSF037442">
    <property type="entry name" value="UCP037442_abhydr"/>
    <property type="match status" value="1"/>
</dbReference>
<dbReference type="SUPFAM" id="SSF53474">
    <property type="entry name" value="alpha/beta-Hydrolases"/>
    <property type="match status" value="1"/>
</dbReference>
<dbReference type="KEGG" id="lul:LPB138_04025"/>
<evidence type="ECO:0000313" key="3">
    <source>
        <dbReference type="Proteomes" id="UP000176050"/>
    </source>
</evidence>
<name>A0A1D8P5N4_9FLAO</name>
<sequence>MIYLKTPDSVKIAVLRYNSLLKPEESQVLIINSATGVNQKFYKNYAKFLTTYGYNVITYDYRGVAASRPKKLRGFKANLTDWGGKDFPEIINYCRKNFPNQKLHVFGHSIGGTLPGFTEMNKVIDNLVTIGSQTAYYKDWSPSDQKKLYFLWHLIFPFISNIIGYFPGKFLKQSEDLPKGVVNQWHSRRLTENMEKQLNALGHETYFNKIEVNITTVYITDDSIGTKKALNRLIKLYSNAKHNFVELSPESIKVEEIGHFGFFSRKFKKTLWKQSLNWF</sequence>
<dbReference type="OrthoDB" id="9785076at2"/>
<protein>
    <recommendedName>
        <fullName evidence="1">AB hydrolase-1 domain-containing protein</fullName>
    </recommendedName>
</protein>
<organism evidence="2 3">
    <name type="scientific">Urechidicola croceus</name>
    <dbReference type="NCBI Taxonomy" id="1850246"/>
    <lineage>
        <taxon>Bacteria</taxon>
        <taxon>Pseudomonadati</taxon>
        <taxon>Bacteroidota</taxon>
        <taxon>Flavobacteriia</taxon>
        <taxon>Flavobacteriales</taxon>
        <taxon>Flavobacteriaceae</taxon>
        <taxon>Urechidicola</taxon>
    </lineage>
</organism>
<proteinExistence type="predicted"/>
<dbReference type="AlphaFoldDB" id="A0A1D8P5N4"/>
<dbReference type="RefSeq" id="WP_070236037.1">
    <property type="nucleotide sequence ID" value="NZ_CP017478.1"/>
</dbReference>
<dbReference type="STRING" id="1850246.LPB138_04025"/>
<gene>
    <name evidence="2" type="ORF">LPB138_04025</name>
</gene>
<dbReference type="Proteomes" id="UP000176050">
    <property type="component" value="Chromosome"/>
</dbReference>
<dbReference type="Pfam" id="PF00561">
    <property type="entry name" value="Abhydrolase_1"/>
    <property type="match status" value="1"/>
</dbReference>
<dbReference type="Gene3D" id="3.40.50.1820">
    <property type="entry name" value="alpha/beta hydrolase"/>
    <property type="match status" value="1"/>
</dbReference>
<dbReference type="InterPro" id="IPR000073">
    <property type="entry name" value="AB_hydrolase_1"/>
</dbReference>
<feature type="domain" description="AB hydrolase-1" evidence="1">
    <location>
        <begin position="29"/>
        <end position="114"/>
    </location>
</feature>
<keyword evidence="3" id="KW-1185">Reference proteome</keyword>
<accession>A0A1D8P5N4</accession>